<feature type="domain" description="FHA" evidence="1">
    <location>
        <begin position="94"/>
        <end position="141"/>
    </location>
</feature>
<proteinExistence type="predicted"/>
<feature type="domain" description="Zinc-ribbon" evidence="2">
    <location>
        <begin position="19"/>
        <end position="40"/>
    </location>
</feature>
<dbReference type="Pfam" id="PF00498">
    <property type="entry name" value="FHA"/>
    <property type="match status" value="1"/>
</dbReference>
<dbReference type="EMBL" id="JANDWU010000003">
    <property type="protein sequence ID" value="MCP9548559.1"/>
    <property type="molecule type" value="Genomic_DNA"/>
</dbReference>
<dbReference type="InterPro" id="IPR026870">
    <property type="entry name" value="Zinc_ribbon_dom"/>
</dbReference>
<dbReference type="CDD" id="cd00060">
    <property type="entry name" value="FHA"/>
    <property type="match status" value="1"/>
</dbReference>
<evidence type="ECO:0000259" key="1">
    <source>
        <dbReference type="Pfam" id="PF00498"/>
    </source>
</evidence>
<protein>
    <submittedName>
        <fullName evidence="3">FHA domain-containing protein</fullName>
    </submittedName>
</protein>
<dbReference type="Pfam" id="PF13240">
    <property type="entry name" value="Zn_Ribbon_1"/>
    <property type="match status" value="1"/>
</dbReference>
<organism evidence="3 4">
    <name type="scientific">Segatella copri</name>
    <dbReference type="NCBI Taxonomy" id="165179"/>
    <lineage>
        <taxon>Bacteria</taxon>
        <taxon>Pseudomonadati</taxon>
        <taxon>Bacteroidota</taxon>
        <taxon>Bacteroidia</taxon>
        <taxon>Bacteroidales</taxon>
        <taxon>Prevotellaceae</taxon>
        <taxon>Segatella</taxon>
    </lineage>
</organism>
<dbReference type="InterPro" id="IPR000253">
    <property type="entry name" value="FHA_dom"/>
</dbReference>
<evidence type="ECO:0000259" key="2">
    <source>
        <dbReference type="Pfam" id="PF13240"/>
    </source>
</evidence>
<dbReference type="InterPro" id="IPR008984">
    <property type="entry name" value="SMAD_FHA_dom_sf"/>
</dbReference>
<name>A0AAW5I5T4_9BACT</name>
<gene>
    <name evidence="3" type="ORF">NNC68_03575</name>
</gene>
<accession>A0AAW5I5T4</accession>
<dbReference type="AlphaFoldDB" id="A0AAW5I5T4"/>
<evidence type="ECO:0000313" key="4">
    <source>
        <dbReference type="Proteomes" id="UP001205506"/>
    </source>
</evidence>
<dbReference type="Proteomes" id="UP001205506">
    <property type="component" value="Unassembled WGS sequence"/>
</dbReference>
<reference evidence="3" key="1">
    <citation type="submission" date="2022-07" db="EMBL/GenBank/DDBJ databases">
        <title>Prevotella copri.</title>
        <authorList>
            <person name="Yang C."/>
        </authorList>
    </citation>
    <scope>NUCLEOTIDE SEQUENCE</scope>
    <source>
        <strain evidence="3">HF1805</strain>
    </source>
</reference>
<sequence length="149" mass="16779">MQQKVSSIYQKSQAGNKQCPKCGADVLRSAKFCPSCGQPLTMRGTVNAWDNPQGNDFCSLKPMPWSRENTEYAPISYSGQRIVLNRANTDPNNQSITSREQAVLTNDGKDWYIEDLSDQHSTMIRVSRKTKLQSGDVIALGNRLFEFRD</sequence>
<dbReference type="SUPFAM" id="SSF49879">
    <property type="entry name" value="SMAD/FHA domain"/>
    <property type="match status" value="1"/>
</dbReference>
<evidence type="ECO:0000313" key="3">
    <source>
        <dbReference type="EMBL" id="MCP9548559.1"/>
    </source>
</evidence>
<dbReference type="Gene3D" id="2.60.200.20">
    <property type="match status" value="1"/>
</dbReference>
<comment type="caution">
    <text evidence="3">The sequence shown here is derived from an EMBL/GenBank/DDBJ whole genome shotgun (WGS) entry which is preliminary data.</text>
</comment>